<dbReference type="RefSeq" id="XP_060414770.1">
    <property type="nucleotide sequence ID" value="XM_060557687.1"/>
</dbReference>
<reference evidence="2" key="1">
    <citation type="submission" date="2021-06" db="EMBL/GenBank/DDBJ databases">
        <title>Comparative genomics, transcriptomics and evolutionary studies reveal genomic signatures of adaptation to plant cell wall in hemibiotrophic fungi.</title>
        <authorList>
            <consortium name="DOE Joint Genome Institute"/>
            <person name="Baroncelli R."/>
            <person name="Diaz J.F."/>
            <person name="Benocci T."/>
            <person name="Peng M."/>
            <person name="Battaglia E."/>
            <person name="Haridas S."/>
            <person name="Andreopoulos W."/>
            <person name="Labutti K."/>
            <person name="Pangilinan J."/>
            <person name="Floch G.L."/>
            <person name="Makela M.R."/>
            <person name="Henrissat B."/>
            <person name="Grigoriev I.V."/>
            <person name="Crouch J.A."/>
            <person name="De Vries R.P."/>
            <person name="Sukno S.A."/>
            <person name="Thon M.R."/>
        </authorList>
    </citation>
    <scope>NUCLEOTIDE SEQUENCE</scope>
    <source>
        <strain evidence="2">CBS 125086</strain>
    </source>
</reference>
<dbReference type="Proteomes" id="UP001230504">
    <property type="component" value="Unassembled WGS sequence"/>
</dbReference>
<feature type="region of interest" description="Disordered" evidence="1">
    <location>
        <begin position="1"/>
        <end position="25"/>
    </location>
</feature>
<evidence type="ECO:0000313" key="2">
    <source>
        <dbReference type="EMBL" id="KAK1593478.1"/>
    </source>
</evidence>
<feature type="compositionally biased region" description="Polar residues" evidence="1">
    <location>
        <begin position="122"/>
        <end position="132"/>
    </location>
</feature>
<proteinExistence type="predicted"/>
<dbReference type="GeneID" id="85441927"/>
<organism evidence="2 3">
    <name type="scientific">Colletotrichum navitas</name>
    <dbReference type="NCBI Taxonomy" id="681940"/>
    <lineage>
        <taxon>Eukaryota</taxon>
        <taxon>Fungi</taxon>
        <taxon>Dikarya</taxon>
        <taxon>Ascomycota</taxon>
        <taxon>Pezizomycotina</taxon>
        <taxon>Sordariomycetes</taxon>
        <taxon>Hypocreomycetidae</taxon>
        <taxon>Glomerellales</taxon>
        <taxon>Glomerellaceae</taxon>
        <taxon>Colletotrichum</taxon>
        <taxon>Colletotrichum graminicola species complex</taxon>
    </lineage>
</organism>
<comment type="caution">
    <text evidence="2">The sequence shown here is derived from an EMBL/GenBank/DDBJ whole genome shotgun (WGS) entry which is preliminary data.</text>
</comment>
<evidence type="ECO:0000313" key="3">
    <source>
        <dbReference type="Proteomes" id="UP001230504"/>
    </source>
</evidence>
<gene>
    <name evidence="2" type="ORF">LY79DRAFT_551952</name>
</gene>
<keyword evidence="3" id="KW-1185">Reference proteome</keyword>
<dbReference type="AlphaFoldDB" id="A0AAD8V5L1"/>
<feature type="region of interest" description="Disordered" evidence="1">
    <location>
        <begin position="98"/>
        <end position="132"/>
    </location>
</feature>
<name>A0AAD8V5L1_9PEZI</name>
<evidence type="ECO:0000256" key="1">
    <source>
        <dbReference type="SAM" id="MobiDB-lite"/>
    </source>
</evidence>
<sequence length="132" mass="14279">MLHDNKQQTPGEREGERERERHAAPVDDKLLCMPPILCCSGAEGDGGGAERGRDGNMLEPRSSVLPLCLDCLHFALPLFFISQRLPLVSGPSIRPVPRSYSRCIPSQPSAPRGTYDAAMSTRPATSPGPTLL</sequence>
<accession>A0AAD8V5L1</accession>
<dbReference type="EMBL" id="JAHLJV010000025">
    <property type="protein sequence ID" value="KAK1593478.1"/>
    <property type="molecule type" value="Genomic_DNA"/>
</dbReference>
<protein>
    <submittedName>
        <fullName evidence="2">Uncharacterized protein</fullName>
    </submittedName>
</protein>